<organism evidence="2 3">
    <name type="scientific">Paenibacillus urinalis</name>
    <dbReference type="NCBI Taxonomy" id="521520"/>
    <lineage>
        <taxon>Bacteria</taxon>
        <taxon>Bacillati</taxon>
        <taxon>Bacillota</taxon>
        <taxon>Bacilli</taxon>
        <taxon>Bacillales</taxon>
        <taxon>Paenibacillaceae</taxon>
        <taxon>Paenibacillus</taxon>
    </lineage>
</organism>
<evidence type="ECO:0000313" key="3">
    <source>
        <dbReference type="Proteomes" id="UP001221519"/>
    </source>
</evidence>
<feature type="region of interest" description="Disordered" evidence="1">
    <location>
        <begin position="118"/>
        <end position="140"/>
    </location>
</feature>
<proteinExistence type="predicted"/>
<dbReference type="RefSeq" id="WP_274337814.1">
    <property type="nucleotide sequence ID" value="NZ_CP118106.1"/>
</dbReference>
<reference evidence="2 3" key="1">
    <citation type="submission" date="2023-02" db="EMBL/GenBank/DDBJ databases">
        <title>Pathogen: clinical or host-associated sample.</title>
        <authorList>
            <person name="Hergert J."/>
            <person name="Casey R."/>
            <person name="Wagner J."/>
            <person name="Young E.L."/>
            <person name="Oakeson K.F."/>
        </authorList>
    </citation>
    <scope>NUCLEOTIDE SEQUENCE [LARGE SCALE GENOMIC DNA]</scope>
    <source>
        <strain evidence="2 3">2022CK-00829</strain>
    </source>
</reference>
<name>A0ABY7XCR7_9BACL</name>
<evidence type="ECO:0000256" key="1">
    <source>
        <dbReference type="SAM" id="MobiDB-lite"/>
    </source>
</evidence>
<accession>A0ABY7XCR7</accession>
<feature type="compositionally biased region" description="Basic and acidic residues" evidence="1">
    <location>
        <begin position="125"/>
        <end position="134"/>
    </location>
</feature>
<sequence length="140" mass="15781">MDNKYNQLLSLLEKTFNSDGDIYILAISEIQTKYVVRERSVHQVRIALTFQEGNTVNPYYDGTDLYVTMSEDKIQFALEEKWADGPPAVEGSPIELALGWVSELAEPFYVSPEALAAAKSHNPIHNRDSRKEDVQEGSDT</sequence>
<keyword evidence="3" id="KW-1185">Reference proteome</keyword>
<evidence type="ECO:0000313" key="2">
    <source>
        <dbReference type="EMBL" id="WDI02382.1"/>
    </source>
</evidence>
<dbReference type="Proteomes" id="UP001221519">
    <property type="component" value="Chromosome"/>
</dbReference>
<dbReference type="EMBL" id="CP118108">
    <property type="protein sequence ID" value="WDI02382.1"/>
    <property type="molecule type" value="Genomic_DNA"/>
</dbReference>
<gene>
    <name evidence="2" type="ORF">PUW25_24880</name>
</gene>
<protein>
    <submittedName>
        <fullName evidence="2">Uncharacterized protein</fullName>
    </submittedName>
</protein>